<dbReference type="GeneID" id="66164498"/>
<dbReference type="KEGG" id="csty:KN1_27770"/>
<accession>A0A8D5U9E6</accession>
<evidence type="ECO:0000313" key="2">
    <source>
        <dbReference type="Proteomes" id="UP000825123"/>
    </source>
</evidence>
<reference evidence="1 2" key="1">
    <citation type="submission" date="2021-04" db="EMBL/GenBank/DDBJ databases">
        <title>Complete genome sequence of Stygiolobus sp. KN-1.</title>
        <authorList>
            <person name="Nakamura K."/>
            <person name="Sakai H."/>
            <person name="Kurosawa N."/>
        </authorList>
    </citation>
    <scope>NUCLEOTIDE SEQUENCE [LARGE SCALE GENOMIC DNA]</scope>
    <source>
        <strain evidence="1 2">KN-1</strain>
    </source>
</reference>
<evidence type="ECO:0000313" key="1">
    <source>
        <dbReference type="EMBL" id="BCU71480.1"/>
    </source>
</evidence>
<protein>
    <submittedName>
        <fullName evidence="1">Uncharacterized protein</fullName>
    </submittedName>
</protein>
<keyword evidence="2" id="KW-1185">Reference proteome</keyword>
<organism evidence="1 2">
    <name type="scientific">Stygiolobus caldivivus</name>
    <dbReference type="NCBI Taxonomy" id="2824673"/>
    <lineage>
        <taxon>Archaea</taxon>
        <taxon>Thermoproteota</taxon>
        <taxon>Thermoprotei</taxon>
        <taxon>Sulfolobales</taxon>
        <taxon>Sulfolobaceae</taxon>
        <taxon>Stygiolobus</taxon>
    </lineage>
</organism>
<dbReference type="AlphaFoldDB" id="A0A8D5U9E6"/>
<name>A0A8D5U9E6_9CREN</name>
<dbReference type="Proteomes" id="UP000825123">
    <property type="component" value="Chromosome"/>
</dbReference>
<proteinExistence type="predicted"/>
<sequence>MPCKVFYGYKDLNELFNKYKILSDEGLDYIKRKLAWELNFRLERTYGDVIRKLYFTIFEIASIYRELSFKNANPSYTLPSVIHSLNTTLELTVSDGQIRLKNPLVLDVEVLDLIKRYVGLEVDKISGNSISIDLSRYTGVKGLILDAKMEVDKGILHTTVDLKLPLENKGFNREVTAEELNKVLVVTARETNQKAIGIHQQLTEVSQSLIESIVEPILYDLRDEFINREGVSDIVYVPYARPFILNASFSALNSEEEAQLFSEKCRVTIHKLKKVGDLDLGNGLKLTRDGKVLRDNEEVKEPSTLSYAVFKALISRAKKSVVIIEYPEEYQTEESKKEVLEEIIRLSERGNTVYVVTADKEVLNTLAEKINNSS</sequence>
<dbReference type="RefSeq" id="WP_221288243.1">
    <property type="nucleotide sequence ID" value="NZ_AP024597.1"/>
</dbReference>
<gene>
    <name evidence="1" type="ORF">KN1_27770</name>
</gene>
<dbReference type="EMBL" id="AP024597">
    <property type="protein sequence ID" value="BCU71480.1"/>
    <property type="molecule type" value="Genomic_DNA"/>
</dbReference>